<dbReference type="InterPro" id="IPR025150">
    <property type="entry name" value="GH123_cat"/>
</dbReference>
<keyword evidence="5" id="KW-1185">Reference proteome</keyword>
<dbReference type="EMBL" id="JAUSVL010000001">
    <property type="protein sequence ID" value="MDQ0289569.1"/>
    <property type="molecule type" value="Genomic_DNA"/>
</dbReference>
<protein>
    <recommendedName>
        <fullName evidence="6">Glycoside hydrolase 123 C-terminal domain-containing protein</fullName>
    </recommendedName>
</protein>
<dbReference type="Pfam" id="PF22680">
    <property type="entry name" value="Glyco_hydro_123_N_2"/>
    <property type="match status" value="1"/>
</dbReference>
<proteinExistence type="predicted"/>
<keyword evidence="1" id="KW-0732">Signal</keyword>
<gene>
    <name evidence="4" type="ORF">J3R75_001676</name>
</gene>
<evidence type="ECO:0000313" key="5">
    <source>
        <dbReference type="Proteomes" id="UP001238163"/>
    </source>
</evidence>
<dbReference type="Proteomes" id="UP001238163">
    <property type="component" value="Unassembled WGS sequence"/>
</dbReference>
<reference evidence="4" key="1">
    <citation type="submission" date="2023-07" db="EMBL/GenBank/DDBJ databases">
        <title>Genomic Encyclopedia of Type Strains, Phase IV (KMG-IV): sequencing the most valuable type-strain genomes for metagenomic binning, comparative biology and taxonomic classification.</title>
        <authorList>
            <person name="Goeker M."/>
        </authorList>
    </citation>
    <scope>NUCLEOTIDE SEQUENCE</scope>
    <source>
        <strain evidence="4">DSM 24202</strain>
    </source>
</reference>
<dbReference type="Gene3D" id="2.60.120.260">
    <property type="entry name" value="Galactose-binding domain-like"/>
    <property type="match status" value="2"/>
</dbReference>
<dbReference type="RefSeq" id="WP_307261015.1">
    <property type="nucleotide sequence ID" value="NZ_JAUSVL010000001.1"/>
</dbReference>
<evidence type="ECO:0008006" key="6">
    <source>
        <dbReference type="Google" id="ProtNLM"/>
    </source>
</evidence>
<feature type="chain" id="PRO_5041957211" description="Glycoside hydrolase 123 C-terminal domain-containing protein" evidence="1">
    <location>
        <begin position="21"/>
        <end position="1170"/>
    </location>
</feature>
<evidence type="ECO:0000259" key="3">
    <source>
        <dbReference type="Pfam" id="PF22680"/>
    </source>
</evidence>
<dbReference type="Pfam" id="PF13320">
    <property type="entry name" value="GH123_cat"/>
    <property type="match status" value="1"/>
</dbReference>
<organism evidence="4 5">
    <name type="scientific">Oligosphaera ethanolica</name>
    <dbReference type="NCBI Taxonomy" id="760260"/>
    <lineage>
        <taxon>Bacteria</taxon>
        <taxon>Pseudomonadati</taxon>
        <taxon>Lentisphaerota</taxon>
        <taxon>Oligosphaeria</taxon>
        <taxon>Oligosphaerales</taxon>
        <taxon>Oligosphaeraceae</taxon>
        <taxon>Oligosphaera</taxon>
    </lineage>
</organism>
<dbReference type="InterPro" id="IPR053850">
    <property type="entry name" value="Glyco_hydro_123_N_2"/>
</dbReference>
<dbReference type="SUPFAM" id="SSF49785">
    <property type="entry name" value="Galactose-binding domain-like"/>
    <property type="match status" value="1"/>
</dbReference>
<evidence type="ECO:0000259" key="2">
    <source>
        <dbReference type="Pfam" id="PF13320"/>
    </source>
</evidence>
<feature type="signal peptide" evidence="1">
    <location>
        <begin position="1"/>
        <end position="20"/>
    </location>
</feature>
<dbReference type="AlphaFoldDB" id="A0AAE4AMQ9"/>
<name>A0AAE4AMQ9_9BACT</name>
<feature type="domain" description="Glycoside hydrolase 123 catalytic" evidence="2">
    <location>
        <begin position="873"/>
        <end position="1109"/>
    </location>
</feature>
<evidence type="ECO:0000256" key="1">
    <source>
        <dbReference type="SAM" id="SignalP"/>
    </source>
</evidence>
<evidence type="ECO:0000313" key="4">
    <source>
        <dbReference type="EMBL" id="MDQ0289569.1"/>
    </source>
</evidence>
<feature type="domain" description="Glycoside hydrolase 123 N-terminal" evidence="3">
    <location>
        <begin position="485"/>
        <end position="588"/>
    </location>
</feature>
<accession>A0AAE4AMQ9</accession>
<comment type="caution">
    <text evidence="4">The sequence shown here is derived from an EMBL/GenBank/DDBJ whole genome shotgun (WGS) entry which is preliminary data.</text>
</comment>
<sequence>MKRTWSALACVLLGALAASAQEVPNPSFEIGQGDSVAGWLLSAPPGAVVAAAHSGQRAIAVTGDGAGANHWLSEPVAFSPGGLYAISYWAKSDGGGGTAVTGPLFANVDIGSPPAEWKYYRQIAVAPSGVNARQSLRFGQWHLRGTVVFDDIAIQRAEAVYHHEQGVVLGEGEKISVNEYAFRAPFYGHCRNHSRPLHSHSAGFNSNRWVFGQGAEVVYCHDVAGREQLAATLVVNIGYYVGGQLVVAVSKDGQQWQALGQKQDKGTLTLELPPELFPAQRIFISLKADAAKKVGAADSDPGSFQIHGYDYKASISGSPAEISGSTRYVHSSPPPDAVDVAIVELGDALPGGDNQARIAITNRRAQAIAVVPAVVVSKDGVAGVVSTQPPVSVPAGASQTVAVPYQVSGIGEFSLAVELKGDISYQAEMSFMVPQYFDDSYGDILRDDDGHAALWWASSGWKIPPTRALPRGRGRGLRISAARREAEAAQLVIRASRDLAGVTVACSDITGPRGAVISRDQLDLLRVHYSDVAIKTDQTSVTGLWPDALPPIQRPMSIAAGRNQPLWVRVRVPEDAVAGQYQATITLRAEGGWEATVPLSVEVFPFTLPKTMTCETAFGFTPGLVWRYQKIDDPAQRREVLQKYWQNFSDHHITPYDPAPFSQAKVTLAGKLGRWQGGVRDRSEKASGESSLFIRDDSTTGNAAARYDQAITIPAEGITLRFKYKTAAPGQTFVATITHNDQSKSWMSGRNRDIRITGDGSWQTFEQRITKFPDNATSFNFLFWAASWTEKGENTGAVWLDDVEIIDNQSGQQLIDDGGFEPLPQESLRVLIDWSDWDQEMADNISRYGFNGFRMRIMGLGGGTFHARSEPSLFGFSEESPEYQQLMADYLNQVHQHLSDKGWLNLAYVYWFDEPDKKDYEFVMNGFRKLKTHAPGLRRMLTEQVEEDLIGGPNLWCPLTPRVTRELVEERNQQGERFWWYVCTGPKAPYATLFIDHPGTEMRVWLWQTWACGVDGILVWQSNYWTSGAAYPDAKAPQNPYLDPMGWVSGYSTDKGVKRPWGNGDGRFIYPPEAAADGNPAEPVLDGPVDSIRWEMLRDGIEDYEYLVILKRLLGEQADGITQAYRDELNALLTVPEAISASLVNFTTDPAPIEEHREKLARAIASLSAH</sequence>
<dbReference type="InterPro" id="IPR008979">
    <property type="entry name" value="Galactose-bd-like_sf"/>
</dbReference>